<proteinExistence type="predicted"/>
<sequence>MTNDNWTDAECRYFFDLFEGEKKKGNKTKAGMNQTGKDFIAKKFEEKFGKKHIWNIFRNKYDTSRRIYARYKKLIYNRTGLGYDAMGRIDMSEDWWEQRKQEWPEAVNYKNKMLANMDVYDREFGAIVVTGAEGWSAQQGEASLDSRVGTENNDDEADSVDMQVPIEETQNRVGCSRPKRKRKEVDPATEISIARNVILEQKNKLVAHMVERDDRSSVENVLEVLNDLPGVRKWSPFHSGAVDHLLADLANRQGFMAFPSVEDKISYLEHRTGRKLDD</sequence>
<protein>
    <submittedName>
        <fullName evidence="2">UPF0725 protein</fullName>
    </submittedName>
</protein>
<evidence type="ECO:0000259" key="1">
    <source>
        <dbReference type="Pfam" id="PF12776"/>
    </source>
</evidence>
<reference evidence="2" key="1">
    <citation type="submission" date="2016-07" db="EMBL/GenBank/DDBJ databases">
        <title>De novo transcriptome assembly of four accessions of the metal hyperaccumulator plant Noccaea caerulescens.</title>
        <authorList>
            <person name="Blande D."/>
            <person name="Halimaa P."/>
            <person name="Tervahauta A.I."/>
            <person name="Aarts M.G."/>
            <person name="Karenlampi S.O."/>
        </authorList>
    </citation>
    <scope>NUCLEOTIDE SEQUENCE</scope>
</reference>
<dbReference type="PANTHER" id="PTHR47584">
    <property type="match status" value="1"/>
</dbReference>
<dbReference type="Pfam" id="PF12776">
    <property type="entry name" value="Myb_DNA-bind_3"/>
    <property type="match status" value="1"/>
</dbReference>
<feature type="domain" description="Myb/SANT-like" evidence="1">
    <location>
        <begin position="5"/>
        <end position="97"/>
    </location>
</feature>
<dbReference type="PANTHER" id="PTHR47584:SF19">
    <property type="entry name" value="L10-INTERACTING MYB DOMAIN-CONTAINING PROTEIN-LIKE"/>
    <property type="match status" value="1"/>
</dbReference>
<accession>A0A1J3I7V9</accession>
<dbReference type="InterPro" id="IPR045026">
    <property type="entry name" value="LIMYB"/>
</dbReference>
<evidence type="ECO:0000313" key="2">
    <source>
        <dbReference type="EMBL" id="JAU76005.1"/>
    </source>
</evidence>
<dbReference type="AlphaFoldDB" id="A0A1J3I7V9"/>
<organism evidence="2">
    <name type="scientific">Noccaea caerulescens</name>
    <name type="common">Alpine penny-cress</name>
    <name type="synonym">Thlaspi caerulescens</name>
    <dbReference type="NCBI Taxonomy" id="107243"/>
    <lineage>
        <taxon>Eukaryota</taxon>
        <taxon>Viridiplantae</taxon>
        <taxon>Streptophyta</taxon>
        <taxon>Embryophyta</taxon>
        <taxon>Tracheophyta</taxon>
        <taxon>Spermatophyta</taxon>
        <taxon>Magnoliopsida</taxon>
        <taxon>eudicotyledons</taxon>
        <taxon>Gunneridae</taxon>
        <taxon>Pentapetalae</taxon>
        <taxon>rosids</taxon>
        <taxon>malvids</taxon>
        <taxon>Brassicales</taxon>
        <taxon>Brassicaceae</taxon>
        <taxon>Coluteocarpeae</taxon>
        <taxon>Noccaea</taxon>
    </lineage>
</organism>
<dbReference type="InterPro" id="IPR024752">
    <property type="entry name" value="Myb/SANT-like_dom"/>
</dbReference>
<gene>
    <name evidence="2" type="ORF">LE_TR1832_c0_g1_i1_g.4785</name>
</gene>
<dbReference type="EMBL" id="GEVL01001336">
    <property type="protein sequence ID" value="JAU76005.1"/>
    <property type="molecule type" value="Transcribed_RNA"/>
</dbReference>
<name>A0A1J3I7V9_NOCCA</name>